<dbReference type="GO" id="GO:0003723">
    <property type="term" value="F:RNA binding"/>
    <property type="evidence" value="ECO:0007669"/>
    <property type="project" value="UniProtKB-UniRule"/>
</dbReference>
<feature type="binding site" evidence="5">
    <location>
        <position position="366"/>
    </location>
    <ligand>
        <name>S-adenosyl-L-methionine</name>
        <dbReference type="ChEBI" id="CHEBI:59789"/>
    </ligand>
</feature>
<keyword evidence="4 5" id="KW-0694">RNA-binding</keyword>
<organism evidence="7 8">
    <name type="scientific">Natronospirillum operosum</name>
    <dbReference type="NCBI Taxonomy" id="2759953"/>
    <lineage>
        <taxon>Bacteria</taxon>
        <taxon>Pseudomonadati</taxon>
        <taxon>Pseudomonadota</taxon>
        <taxon>Gammaproteobacteria</taxon>
        <taxon>Oceanospirillales</taxon>
        <taxon>Natronospirillaceae</taxon>
        <taxon>Natronospirillum</taxon>
    </lineage>
</organism>
<feature type="domain" description="SAM-dependent MTase RsmB/NOP-type" evidence="6">
    <location>
        <begin position="192"/>
        <end position="471"/>
    </location>
</feature>
<feature type="active site" description="Nucleophile" evidence="5">
    <location>
        <position position="419"/>
    </location>
</feature>
<dbReference type="PANTHER" id="PTHR22807:SF53">
    <property type="entry name" value="RIBOSOMAL RNA SMALL SUBUNIT METHYLTRANSFERASE B-RELATED"/>
    <property type="match status" value="1"/>
</dbReference>
<dbReference type="InterPro" id="IPR049560">
    <property type="entry name" value="MeTrfase_RsmB-F_NOP2_cat"/>
</dbReference>
<gene>
    <name evidence="7" type="ORF">E4656_11570</name>
</gene>
<dbReference type="GO" id="GO:0008173">
    <property type="term" value="F:RNA methyltransferase activity"/>
    <property type="evidence" value="ECO:0007669"/>
    <property type="project" value="InterPro"/>
</dbReference>
<feature type="binding site" evidence="5">
    <location>
        <position position="316"/>
    </location>
    <ligand>
        <name>S-adenosyl-L-methionine</name>
        <dbReference type="ChEBI" id="CHEBI:59789"/>
    </ligand>
</feature>
<dbReference type="InterPro" id="IPR023267">
    <property type="entry name" value="RCMT"/>
</dbReference>
<evidence type="ECO:0000256" key="3">
    <source>
        <dbReference type="ARBA" id="ARBA00022691"/>
    </source>
</evidence>
<feature type="binding site" evidence="5">
    <location>
        <position position="343"/>
    </location>
    <ligand>
        <name>S-adenosyl-L-methionine</name>
        <dbReference type="ChEBI" id="CHEBI:59789"/>
    </ligand>
</feature>
<dbReference type="SUPFAM" id="SSF53335">
    <property type="entry name" value="S-adenosyl-L-methionine-dependent methyltransferases"/>
    <property type="match status" value="1"/>
</dbReference>
<comment type="caution">
    <text evidence="7">The sequence shown here is derived from an EMBL/GenBank/DDBJ whole genome shotgun (WGS) entry which is preliminary data.</text>
</comment>
<dbReference type="AlphaFoldDB" id="A0A4Z0W6B1"/>
<dbReference type="Proteomes" id="UP000297475">
    <property type="component" value="Unassembled WGS sequence"/>
</dbReference>
<protein>
    <submittedName>
        <fullName evidence="7">RsmB/NOP family class I SAM-dependent RNA methyltransferase</fullName>
    </submittedName>
</protein>
<keyword evidence="3 5" id="KW-0949">S-adenosyl-L-methionine</keyword>
<evidence type="ECO:0000259" key="6">
    <source>
        <dbReference type="PROSITE" id="PS51686"/>
    </source>
</evidence>
<dbReference type="GO" id="GO:0001510">
    <property type="term" value="P:RNA methylation"/>
    <property type="evidence" value="ECO:0007669"/>
    <property type="project" value="InterPro"/>
</dbReference>
<comment type="caution">
    <text evidence="5">Lacks conserved residue(s) required for the propagation of feature annotation.</text>
</comment>
<accession>A0A4Z0W6B1</accession>
<evidence type="ECO:0000313" key="7">
    <source>
        <dbReference type="EMBL" id="TGG92765.1"/>
    </source>
</evidence>
<dbReference type="OrthoDB" id="9810297at2"/>
<dbReference type="PRINTS" id="PR02008">
    <property type="entry name" value="RCMTFAMILY"/>
</dbReference>
<dbReference type="InterPro" id="IPR001678">
    <property type="entry name" value="MeTrfase_RsmB-F_NOP2_dom"/>
</dbReference>
<proteinExistence type="inferred from homology"/>
<dbReference type="EMBL" id="SRMF01000004">
    <property type="protein sequence ID" value="TGG92765.1"/>
    <property type="molecule type" value="Genomic_DNA"/>
</dbReference>
<comment type="similarity">
    <text evidence="5">Belongs to the class I-like SAM-binding methyltransferase superfamily. RsmB/NOP family.</text>
</comment>
<dbReference type="Pfam" id="PF01189">
    <property type="entry name" value="Methyltr_RsmB-F"/>
    <property type="match status" value="1"/>
</dbReference>
<dbReference type="PANTHER" id="PTHR22807">
    <property type="entry name" value="NOP2 YEAST -RELATED NOL1/NOP2/FMU SUN DOMAIN-CONTAINING"/>
    <property type="match status" value="1"/>
</dbReference>
<dbReference type="PROSITE" id="PS51686">
    <property type="entry name" value="SAM_MT_RSMB_NOP"/>
    <property type="match status" value="1"/>
</dbReference>
<evidence type="ECO:0000313" key="8">
    <source>
        <dbReference type="Proteomes" id="UP000297475"/>
    </source>
</evidence>
<dbReference type="CDD" id="cd02440">
    <property type="entry name" value="AdoMet_MTases"/>
    <property type="match status" value="1"/>
</dbReference>
<keyword evidence="1 5" id="KW-0489">Methyltransferase</keyword>
<reference evidence="7 8" key="1">
    <citation type="submission" date="2019-04" db="EMBL/GenBank/DDBJ databases">
        <title>Natronospirillum operosus gen. nov., sp. nov., a haloalkaliphilic satellite isolated from decaying biomass of laboratory culture of cyanobacterium Geitlerinema sp. and proposal of Natronospirillaceae fam. nov. and Saccharospirillaceae fam. nov.</title>
        <authorList>
            <person name="Kevbrin V."/>
            <person name="Boltyanskaya Y."/>
            <person name="Koziaeva V."/>
            <person name="Grouzdev D.S."/>
            <person name="Park M."/>
            <person name="Cho J."/>
        </authorList>
    </citation>
    <scope>NUCLEOTIDE SEQUENCE [LARGE SCALE GENOMIC DNA]</scope>
    <source>
        <strain evidence="7 8">G-116</strain>
    </source>
</reference>
<keyword evidence="8" id="KW-1185">Reference proteome</keyword>
<evidence type="ECO:0000256" key="4">
    <source>
        <dbReference type="ARBA" id="ARBA00022884"/>
    </source>
</evidence>
<evidence type="ECO:0000256" key="5">
    <source>
        <dbReference type="PROSITE-ProRule" id="PRU01023"/>
    </source>
</evidence>
<name>A0A4Z0W6B1_9GAMM</name>
<dbReference type="InterPro" id="IPR029063">
    <property type="entry name" value="SAM-dependent_MTases_sf"/>
</dbReference>
<keyword evidence="2 5" id="KW-0808">Transferase</keyword>
<evidence type="ECO:0000256" key="1">
    <source>
        <dbReference type="ARBA" id="ARBA00022603"/>
    </source>
</evidence>
<evidence type="ECO:0000256" key="2">
    <source>
        <dbReference type="ARBA" id="ARBA00022679"/>
    </source>
</evidence>
<dbReference type="Gene3D" id="3.40.50.150">
    <property type="entry name" value="Vaccinia Virus protein VP39"/>
    <property type="match status" value="1"/>
</dbReference>
<sequence length="471" mass="53912">MPAGYPQALAKGRVNAMPYNLPSLQPVMPDFRGYRYPHLGQLWERLTAEPELPQVDRWLSQQLRSQKQFGRQDRLFYADALFTVMRYLLPLTLLEEGYQRQVSDMAAYALERDAELAGDRIWQAARELPASVLWYWLIQLLPGTAEYPREIEDEPFRTPYWERVQAQWAADERLAWLLDGWRPAWHDWLAERQQASGWTAEQVERFCTGQNIRPPLWLRVQKPAQAAAVEQELKQVGFTVDADEDALKARGGRSIFQTAAFRLGGIEIQDWASQQISRAVGARPGELIWDACAGGGGKTLALASRMNNLGAITATDIRAWKLEELKRRAKRAGWFNIRRFEWDAEAPLKLPREARQQGGFDRVLVDAPCTSAGTWRRNPDARWRLSSHQVAELTRLQTRILDQAAPAVRPGGTLVYATCSWLTAENEQLVMAWLQRQPEFRLSHQQLVGFPEADADTMYYAVLRRSEAPAQ</sequence>